<keyword evidence="5" id="KW-0843">Virulence</keyword>
<evidence type="ECO:0000313" key="10">
    <source>
        <dbReference type="EMBL" id="KZT07803.1"/>
    </source>
</evidence>
<dbReference type="InterPro" id="IPR042104">
    <property type="entry name" value="PKS_dehydratase_sf"/>
</dbReference>
<dbReference type="Pfam" id="PF02801">
    <property type="entry name" value="Ketoacyl-synt_C"/>
    <property type="match status" value="1"/>
</dbReference>
<dbReference type="SUPFAM" id="SSF47336">
    <property type="entry name" value="ACP-like"/>
    <property type="match status" value="2"/>
</dbReference>
<name>A0A165EUR5_9APHY</name>
<evidence type="ECO:0000256" key="6">
    <source>
        <dbReference type="PROSITE-ProRule" id="PRU01363"/>
    </source>
</evidence>
<feature type="region of interest" description="N-terminal hotdog fold" evidence="6">
    <location>
        <begin position="1303"/>
        <end position="1437"/>
    </location>
</feature>
<dbReference type="SMART" id="SM00825">
    <property type="entry name" value="PKS_KS"/>
    <property type="match status" value="1"/>
</dbReference>
<dbReference type="Pfam" id="PF00698">
    <property type="entry name" value="Acyl_transf_1"/>
    <property type="match status" value="1"/>
</dbReference>
<comment type="pathway">
    <text evidence="1">Secondary metabolite biosynthesis.</text>
</comment>
<dbReference type="Gene3D" id="3.30.70.250">
    <property type="entry name" value="Malonyl-CoA ACP transacylase, ACP-binding"/>
    <property type="match status" value="1"/>
</dbReference>
<dbReference type="Gene3D" id="3.40.366.10">
    <property type="entry name" value="Malonyl-Coenzyme A Acyl Carrier Protein, domain 2"/>
    <property type="match status" value="3"/>
</dbReference>
<dbReference type="Gene3D" id="3.30.70.3290">
    <property type="match status" value="1"/>
</dbReference>
<dbReference type="InParanoid" id="A0A165EUR5"/>
<dbReference type="InterPro" id="IPR020841">
    <property type="entry name" value="PKS_Beta-ketoAc_synthase_dom"/>
</dbReference>
<evidence type="ECO:0000259" key="7">
    <source>
        <dbReference type="PROSITE" id="PS50075"/>
    </source>
</evidence>
<dbReference type="InterPro" id="IPR016035">
    <property type="entry name" value="Acyl_Trfase/lysoPLipase"/>
</dbReference>
<evidence type="ECO:0000256" key="3">
    <source>
        <dbReference type="ARBA" id="ARBA00022553"/>
    </source>
</evidence>
<feature type="active site" description="Proton acceptor; for dehydratase activity" evidence="6">
    <location>
        <position position="1337"/>
    </location>
</feature>
<dbReference type="InterPro" id="IPR016036">
    <property type="entry name" value="Malonyl_transacylase_ACP-bd"/>
</dbReference>
<dbReference type="Pfam" id="PF22621">
    <property type="entry name" value="CurL-like_PKS_C"/>
    <property type="match status" value="1"/>
</dbReference>
<dbReference type="OrthoDB" id="329835at2759"/>
<dbReference type="Gene3D" id="3.10.129.110">
    <property type="entry name" value="Polyketide synthase dehydratase"/>
    <property type="match status" value="1"/>
</dbReference>
<dbReference type="Gene3D" id="3.40.50.1820">
    <property type="entry name" value="alpha/beta hydrolase"/>
    <property type="match status" value="1"/>
</dbReference>
<proteinExistence type="predicted"/>
<dbReference type="GO" id="GO:0044550">
    <property type="term" value="P:secondary metabolite biosynthetic process"/>
    <property type="evidence" value="ECO:0007669"/>
    <property type="project" value="TreeGrafter"/>
</dbReference>
<dbReference type="PROSITE" id="PS52004">
    <property type="entry name" value="KS3_2"/>
    <property type="match status" value="1"/>
</dbReference>
<dbReference type="PANTHER" id="PTHR43775:SF21">
    <property type="entry name" value="NON-REDUCING POLYKETIDE SYNTHASE AUSA-RELATED"/>
    <property type="match status" value="1"/>
</dbReference>
<dbReference type="SMART" id="SM00827">
    <property type="entry name" value="PKS_AT"/>
    <property type="match status" value="1"/>
</dbReference>
<dbReference type="InterPro" id="IPR001227">
    <property type="entry name" value="Ac_transferase_dom_sf"/>
</dbReference>
<dbReference type="GO" id="GO:0006633">
    <property type="term" value="P:fatty acid biosynthetic process"/>
    <property type="evidence" value="ECO:0007669"/>
    <property type="project" value="InterPro"/>
</dbReference>
<protein>
    <submittedName>
        <fullName evidence="10">Ketoacyl-synt-domain-containing protein</fullName>
    </submittedName>
</protein>
<dbReference type="PROSITE" id="PS00012">
    <property type="entry name" value="PHOSPHOPANTETHEINE"/>
    <property type="match status" value="1"/>
</dbReference>
<dbReference type="SUPFAM" id="SSF52151">
    <property type="entry name" value="FabD/lysophospholipase-like"/>
    <property type="match status" value="2"/>
</dbReference>
<dbReference type="SUPFAM" id="SSF53474">
    <property type="entry name" value="alpha/beta-Hydrolases"/>
    <property type="match status" value="1"/>
</dbReference>
<evidence type="ECO:0000256" key="2">
    <source>
        <dbReference type="ARBA" id="ARBA00022450"/>
    </source>
</evidence>
<dbReference type="PROSITE" id="PS50075">
    <property type="entry name" value="CARRIER"/>
    <property type="match status" value="2"/>
</dbReference>
<dbReference type="PROSITE" id="PS52019">
    <property type="entry name" value="PKS_MFAS_DH"/>
    <property type="match status" value="1"/>
</dbReference>
<dbReference type="InterPro" id="IPR018201">
    <property type="entry name" value="Ketoacyl_synth_AS"/>
</dbReference>
<feature type="domain" description="Carrier" evidence="7">
    <location>
        <begin position="1742"/>
        <end position="1819"/>
    </location>
</feature>
<dbReference type="SMART" id="SM00824">
    <property type="entry name" value="PKS_TE"/>
    <property type="match status" value="1"/>
</dbReference>
<dbReference type="Gene3D" id="3.40.47.10">
    <property type="match status" value="1"/>
</dbReference>
<feature type="active site" description="Proton donor; for dehydratase activity" evidence="6">
    <location>
        <position position="1521"/>
    </location>
</feature>
<dbReference type="SUPFAM" id="SSF55048">
    <property type="entry name" value="Probable ACP-binding domain of malonyl-CoA ACP transacylase"/>
    <property type="match status" value="1"/>
</dbReference>
<dbReference type="InterPro" id="IPR029058">
    <property type="entry name" value="AB_hydrolase_fold"/>
</dbReference>
<dbReference type="PANTHER" id="PTHR43775">
    <property type="entry name" value="FATTY ACID SYNTHASE"/>
    <property type="match status" value="1"/>
</dbReference>
<accession>A0A165EUR5</accession>
<feature type="region of interest" description="C-terminal hotdog fold" evidence="6">
    <location>
        <begin position="1461"/>
        <end position="1610"/>
    </location>
</feature>
<dbReference type="InterPro" id="IPR009081">
    <property type="entry name" value="PP-bd_ACP"/>
</dbReference>
<evidence type="ECO:0000256" key="1">
    <source>
        <dbReference type="ARBA" id="ARBA00005179"/>
    </source>
</evidence>
<dbReference type="InterPro" id="IPR014030">
    <property type="entry name" value="Ketoacyl_synth_N"/>
</dbReference>
<evidence type="ECO:0000259" key="8">
    <source>
        <dbReference type="PROSITE" id="PS52004"/>
    </source>
</evidence>
<dbReference type="Pfam" id="PF00550">
    <property type="entry name" value="PP-binding"/>
    <property type="match status" value="2"/>
</dbReference>
<keyword evidence="2" id="KW-0596">Phosphopantetheine</keyword>
<evidence type="ECO:0000256" key="5">
    <source>
        <dbReference type="ARBA" id="ARBA00023026"/>
    </source>
</evidence>
<dbReference type="SUPFAM" id="SSF53901">
    <property type="entry name" value="Thiolase-like"/>
    <property type="match status" value="1"/>
</dbReference>
<dbReference type="EMBL" id="KV427618">
    <property type="protein sequence ID" value="KZT07803.1"/>
    <property type="molecule type" value="Genomic_DNA"/>
</dbReference>
<dbReference type="Pfam" id="PF14765">
    <property type="entry name" value="PS-DH"/>
    <property type="match status" value="1"/>
</dbReference>
<dbReference type="Pfam" id="PF00109">
    <property type="entry name" value="ketoacyl-synt"/>
    <property type="match status" value="1"/>
</dbReference>
<dbReference type="Pfam" id="PF00975">
    <property type="entry name" value="Thioesterase"/>
    <property type="match status" value="1"/>
</dbReference>
<dbReference type="CDD" id="cd00833">
    <property type="entry name" value="PKS"/>
    <property type="match status" value="1"/>
</dbReference>
<dbReference type="Gene3D" id="1.10.1200.10">
    <property type="entry name" value="ACP-like"/>
    <property type="match status" value="2"/>
</dbReference>
<feature type="domain" description="Ketosynthase family 3 (KS3)" evidence="8">
    <location>
        <begin position="398"/>
        <end position="824"/>
    </location>
</feature>
<feature type="domain" description="PKS/mFAS DH" evidence="9">
    <location>
        <begin position="1303"/>
        <end position="1610"/>
    </location>
</feature>
<dbReference type="GeneID" id="63828583"/>
<dbReference type="InterPro" id="IPR050091">
    <property type="entry name" value="PKS_NRPS_Biosynth_Enz"/>
</dbReference>
<gene>
    <name evidence="10" type="ORF">LAESUDRAFT_749367</name>
</gene>
<reference evidence="10 11" key="1">
    <citation type="journal article" date="2016" name="Mol. Biol. Evol.">
        <title>Comparative Genomics of Early-Diverging Mushroom-Forming Fungi Provides Insights into the Origins of Lignocellulose Decay Capabilities.</title>
        <authorList>
            <person name="Nagy L.G."/>
            <person name="Riley R."/>
            <person name="Tritt A."/>
            <person name="Adam C."/>
            <person name="Daum C."/>
            <person name="Floudas D."/>
            <person name="Sun H."/>
            <person name="Yadav J.S."/>
            <person name="Pangilinan J."/>
            <person name="Larsson K.H."/>
            <person name="Matsuura K."/>
            <person name="Barry K."/>
            <person name="Labutti K."/>
            <person name="Kuo R."/>
            <person name="Ohm R.A."/>
            <person name="Bhattacharya S.S."/>
            <person name="Shirouzu T."/>
            <person name="Yoshinaga Y."/>
            <person name="Martin F.M."/>
            <person name="Grigoriev I.V."/>
            <person name="Hibbett D.S."/>
        </authorList>
    </citation>
    <scope>NUCLEOTIDE SEQUENCE [LARGE SCALE GENOMIC DNA]</scope>
    <source>
        <strain evidence="10 11">93-53</strain>
    </source>
</reference>
<dbReference type="STRING" id="1314785.A0A165EUR5"/>
<dbReference type="InterPro" id="IPR036736">
    <property type="entry name" value="ACP-like_sf"/>
</dbReference>
<dbReference type="Pfam" id="PF21089">
    <property type="entry name" value="PKS_DH_N"/>
    <property type="match status" value="1"/>
</dbReference>
<dbReference type="InterPro" id="IPR001031">
    <property type="entry name" value="Thioesterase"/>
</dbReference>
<dbReference type="InterPro" id="IPR049552">
    <property type="entry name" value="PKS_DH_N"/>
</dbReference>
<evidence type="ECO:0000256" key="4">
    <source>
        <dbReference type="ARBA" id="ARBA00022679"/>
    </source>
</evidence>
<evidence type="ECO:0000259" key="9">
    <source>
        <dbReference type="PROSITE" id="PS52019"/>
    </source>
</evidence>
<evidence type="ECO:0000313" key="11">
    <source>
        <dbReference type="Proteomes" id="UP000076871"/>
    </source>
</evidence>
<dbReference type="InterPro" id="IPR016039">
    <property type="entry name" value="Thiolase-like"/>
</dbReference>
<keyword evidence="3" id="KW-0597">Phosphoprotein</keyword>
<keyword evidence="11" id="KW-1185">Reference proteome</keyword>
<dbReference type="InterPro" id="IPR014031">
    <property type="entry name" value="Ketoacyl_synth_C"/>
</dbReference>
<dbReference type="Pfam" id="PF16073">
    <property type="entry name" value="SAT"/>
    <property type="match status" value="1"/>
</dbReference>
<dbReference type="GO" id="GO:0004312">
    <property type="term" value="F:fatty acid synthase activity"/>
    <property type="evidence" value="ECO:0007669"/>
    <property type="project" value="TreeGrafter"/>
</dbReference>
<dbReference type="Proteomes" id="UP000076871">
    <property type="component" value="Unassembled WGS sequence"/>
</dbReference>
<dbReference type="InterPro" id="IPR006162">
    <property type="entry name" value="Ppantetheine_attach_site"/>
</dbReference>
<organism evidence="10 11">
    <name type="scientific">Laetiporus sulphureus 93-53</name>
    <dbReference type="NCBI Taxonomy" id="1314785"/>
    <lineage>
        <taxon>Eukaryota</taxon>
        <taxon>Fungi</taxon>
        <taxon>Dikarya</taxon>
        <taxon>Basidiomycota</taxon>
        <taxon>Agaricomycotina</taxon>
        <taxon>Agaricomycetes</taxon>
        <taxon>Polyporales</taxon>
        <taxon>Laetiporus</taxon>
    </lineage>
</organism>
<dbReference type="InterPro" id="IPR014043">
    <property type="entry name" value="Acyl_transferase_dom"/>
</dbReference>
<dbReference type="GO" id="GO:0004315">
    <property type="term" value="F:3-oxoacyl-[acyl-carrier-protein] synthase activity"/>
    <property type="evidence" value="ECO:0007669"/>
    <property type="project" value="InterPro"/>
</dbReference>
<dbReference type="RefSeq" id="XP_040765543.1">
    <property type="nucleotide sequence ID" value="XM_040911555.1"/>
</dbReference>
<sequence>MEWASDHVFVFDGQGTLASFSPHATNTALRDAKHPTGHVALSACHAAFLQELQFLPPACQSSTAGVDSEDFQTPDALLNISARYRSNAIIANTNLFLMQILRFLANSQAGVLSKMETQPHVGCVLGFSSGLFAACVVASSADLPSLLCNIVEAFRLAFWVGYHSQRTAASMIGGTPGYRIGSPWSLILFGSSRPEVSEAVKQYSQENPNTPKVYLTAAINTSCITVSGQPDVLEVFKKGYLPSTTHTSQFTHVHTLYHAPELGAVKDAVMLSVAQRKIRFPSYEDLCFPMRSTVDGATIDTTHHSLDRSLVEDVLNMILLEPVNFDYVVRALRSDMSSSQQDTRPHLVNLGPGSGLWRSVARALNDLDPITFDWTAEAESTVPSANVPRTVAPQRPHQEPIAIVGMAANFPGASETSTLWEVLKKGLNTVQEIPGSRFNVEDFANDLERSGRILKTRYGNFIESADVFDHEFFRVSPREATSMDPQQRVLLHVAYHALENAGYVPHATPTFDPKTFATYVGVSTNDYVENLRDDIDVYYSTGTLRAFLSGKISYAFGFSGPSIVIDTACSSSAVAIYQACRALVNGDCNAAIAGGVNVMTSPDMYVGLDRAHFLSSTGQCRPWDASADGYCRAEGCGMFVLKRLTDAIDENDRILGVIRGVEVNQSGLAESITNPHTPTQVRLYEKLLDATGIHPHQISVIEAHGTGTQAGDPVELESLRRVFAVNRASDNPLHVTSIKANIGHGEAASGAASLAKLILMMRERTIPATISLQELNPRIADLARDNIVIDKDCTQWDPPGDQRRLALLNNFGASGSNCALILEEPPINNRPFATIGKIGTLVLGISCESEKSLERLRALYLDHLAQHTEDWTAIADTACTATVHRRLYRYRIAVAGGSQNEVMENLQCAKISRIPKTSANVIFLFSGQGEQYPGMGSGIYEKISSFRRTVDLCNEKLLSWGFPGVLDIISPQSPNFAARHQADDIVSWQCAIFILEYALATMWISWGLRPDAVAGYSLGEYAALVCSGVLSVDDALWIVAQRAVLMGMKCTPRATGMLVVHASLAIVSQLLNSDRCFDGLSIACDNSATSCVVAGNTDSLQNFQRRCLQQGYKCVRLEVPYGYHSSAMDPIVDDLRALGARVTRSPPIIPVLSGVHGVIVQPGDTSIFTTDYFARHCREPVLFRHGISKLVPAGRYIDEQNTIWIEIGPHPTLQHLINVGVDGVVLRLFTLRKHQADENVLCSALTKLYTSSSVISWRKVYADLAPTAKVADVPFYPFAETRFWVPYRENAAVISSIYPRSSSPLCGTCIERPSVDNGGQSIFEFKIDEIAHLLQGHRIAGHALCPASLFHEMVLFATHTLLEMLGEHHPDILLELSEVDYDKPLLYAPRSRNAVRVTLNPIHSAAWFYASFTISSCLGASILCHCRGSIRTNTASSVASELSSIMESIGMRDLHKANGCSETMLFYASTIYKRFACVVTYADVYQTIKSIAIDPDGTYADALIQCSPLSAGPEAYPIFMDTLFQVAGFLLNGDADEKDAFICSHTDRVTVIPELIHPSAMYSVFCSVKCISSSSAIADVYAVQLEGSEGSVVARLQGVRFKRLKADKLGQFLNISTKRFTGSQLPGGLDRFNGRNDYPHNYSHSTQKLADRLIQVVAHSCCTNTEAVHLETRLQDLGIDSLMAIELVNNINEEIPFASMETRMMAQCERVIDLVRNVEDKCRPCGFVASFPYAVDENVSSARSRISPEQARRVISSVLGIASQNLLDSQELGYLGMDSLSSIETRHAIQSIFGEQLPEEIFSSCNTVGDLVSVVTGYEGECNPCAELDRDLILLQDFRPAVGIDPLPLILVHDGSGTVLPYAGLTSLSRPVWGIRNPKLSTGEQWDGGIIEMAHAYAEMITAIAGDSGCIVGGWSFGGVVAFEVARQLVAAGINVAGIVLIDAPSPRTRSPLPDSIIDATIGTVITNETSADLLRSQLRQATRALVNYEPSSSPASHVCPPPIVMLHSTEAYPAATVDSEAVAFLAERSDRAKFVREWEEDLGATIPVLDIPGNHFEAFSSRNIAATSERLRDALAMLDP</sequence>
<dbReference type="InterPro" id="IPR032088">
    <property type="entry name" value="SAT"/>
</dbReference>
<dbReference type="InterPro" id="IPR049551">
    <property type="entry name" value="PKS_DH_C"/>
</dbReference>
<dbReference type="InterPro" id="IPR049900">
    <property type="entry name" value="PKS_mFAS_DH"/>
</dbReference>
<feature type="domain" description="Carrier" evidence="7">
    <location>
        <begin position="1647"/>
        <end position="1722"/>
    </location>
</feature>
<keyword evidence="4" id="KW-0808">Transferase</keyword>
<dbReference type="InterPro" id="IPR020802">
    <property type="entry name" value="TesA-like"/>
</dbReference>
<dbReference type="PROSITE" id="PS00606">
    <property type="entry name" value="KS3_1"/>
    <property type="match status" value="1"/>
</dbReference>